<keyword evidence="4" id="KW-1185">Reference proteome</keyword>
<evidence type="ECO:0000313" key="3">
    <source>
        <dbReference type="EMBL" id="SKA98239.1"/>
    </source>
</evidence>
<organism evidence="3 4">
    <name type="scientific">Sporosarcina newyorkensis</name>
    <dbReference type="NCBI Taxonomy" id="759851"/>
    <lineage>
        <taxon>Bacteria</taxon>
        <taxon>Bacillati</taxon>
        <taxon>Bacillota</taxon>
        <taxon>Bacilli</taxon>
        <taxon>Bacillales</taxon>
        <taxon>Caryophanaceae</taxon>
        <taxon>Sporosarcina</taxon>
    </lineage>
</organism>
<dbReference type="InterPro" id="IPR023801">
    <property type="entry name" value="His_deacetylse_dom"/>
</dbReference>
<protein>
    <submittedName>
        <fullName evidence="3">Acetoin utilization deacetylase AcuC</fullName>
    </submittedName>
</protein>
<dbReference type="PRINTS" id="PR01270">
    <property type="entry name" value="HDASUPER"/>
</dbReference>
<dbReference type="GO" id="GO:0040029">
    <property type="term" value="P:epigenetic regulation of gene expression"/>
    <property type="evidence" value="ECO:0007669"/>
    <property type="project" value="TreeGrafter"/>
</dbReference>
<evidence type="ECO:0000259" key="2">
    <source>
        <dbReference type="Pfam" id="PF00850"/>
    </source>
</evidence>
<sequence length="377" mass="41481">MKKTGFIYDESYFWHDNGSGALHLASGGWVQSHTYGEDPETKRRFKNLMDISGLTPQLKSIAPRSATRDDIELFHLPSYVDKVKQLSAANGGDAGQIAIVGRGSYEIALLSAGGAMTAVDAVMDGDVQNVYALTRPPGHHAEAQEGMGFCLFNNVAIAAKHAKKKYNLERILVLDWDVHHGNGTEQAFYDDESTLFISIHQDRLFPAERGYIEHCGQGKGEGYNVNIPLPAGTGNAGYMHAFEKIVGPIVDQFKPELIIVSAGQDPSFFDPLARMMVTANGFYRFAEFMKKLAEKHCDGRLVLCHEGGYSAAYVPFCSLAIVEAMSEIKTEVDDPFMEGFGVPVETLFPHEEQAVQAVIDQQSKFWNFSAEKVGNSL</sequence>
<dbReference type="Gene3D" id="3.40.800.20">
    <property type="entry name" value="Histone deacetylase domain"/>
    <property type="match status" value="1"/>
</dbReference>
<evidence type="ECO:0000313" key="4">
    <source>
        <dbReference type="Proteomes" id="UP000190042"/>
    </source>
</evidence>
<dbReference type="InterPro" id="IPR023696">
    <property type="entry name" value="Ureohydrolase_dom_sf"/>
</dbReference>
<dbReference type="GO" id="GO:0004407">
    <property type="term" value="F:histone deacetylase activity"/>
    <property type="evidence" value="ECO:0007669"/>
    <property type="project" value="TreeGrafter"/>
</dbReference>
<feature type="domain" description="Histone deacetylase" evidence="2">
    <location>
        <begin position="40"/>
        <end position="324"/>
    </location>
</feature>
<dbReference type="SUPFAM" id="SSF52768">
    <property type="entry name" value="Arginase/deacetylase"/>
    <property type="match status" value="1"/>
</dbReference>
<dbReference type="GO" id="GO:0005737">
    <property type="term" value="C:cytoplasm"/>
    <property type="evidence" value="ECO:0007669"/>
    <property type="project" value="TreeGrafter"/>
</dbReference>
<evidence type="ECO:0000256" key="1">
    <source>
        <dbReference type="ARBA" id="ARBA00005947"/>
    </source>
</evidence>
<dbReference type="PANTHER" id="PTHR10625">
    <property type="entry name" value="HISTONE DEACETYLASE HDAC1-RELATED"/>
    <property type="match status" value="1"/>
</dbReference>
<dbReference type="AlphaFoldDB" id="A0A1T4Y8X8"/>
<dbReference type="InterPro" id="IPR000286">
    <property type="entry name" value="HDACs"/>
</dbReference>
<dbReference type="EMBL" id="FUYJ01000003">
    <property type="protein sequence ID" value="SKA98239.1"/>
    <property type="molecule type" value="Genomic_DNA"/>
</dbReference>
<name>A0A1T4Y8X8_9BACL</name>
<dbReference type="PANTHER" id="PTHR10625:SF31">
    <property type="entry name" value="HISTONE DEACETYLASE DOMAIN-CONTAINING PROTEIN"/>
    <property type="match status" value="1"/>
</dbReference>
<reference evidence="4" key="1">
    <citation type="submission" date="2017-02" db="EMBL/GenBank/DDBJ databases">
        <authorList>
            <person name="Varghese N."/>
            <person name="Submissions S."/>
        </authorList>
    </citation>
    <scope>NUCLEOTIDE SEQUENCE [LARGE SCALE GENOMIC DNA]</scope>
    <source>
        <strain evidence="4">DSM 23966</strain>
    </source>
</reference>
<proteinExistence type="inferred from homology"/>
<gene>
    <name evidence="3" type="ORF">SAMN04244570_2029</name>
</gene>
<dbReference type="RefSeq" id="WP_078817533.1">
    <property type="nucleotide sequence ID" value="NZ_FUYJ01000003.1"/>
</dbReference>
<dbReference type="Pfam" id="PF00850">
    <property type="entry name" value="Hist_deacetyl"/>
    <property type="match status" value="1"/>
</dbReference>
<accession>A0A1T4Y8X8</accession>
<dbReference type="InterPro" id="IPR037138">
    <property type="entry name" value="His_deacetylse_dom_sf"/>
</dbReference>
<dbReference type="CDD" id="cd09996">
    <property type="entry name" value="HDAC_classII_1"/>
    <property type="match status" value="1"/>
</dbReference>
<comment type="similarity">
    <text evidence="1">Belongs to the histone deacetylase family.</text>
</comment>
<dbReference type="Proteomes" id="UP000190042">
    <property type="component" value="Unassembled WGS sequence"/>
</dbReference>